<proteinExistence type="predicted"/>
<dbReference type="RefSeq" id="WP_073345962.1">
    <property type="nucleotide sequence ID" value="NZ_FQVH01000042.1"/>
</dbReference>
<name>A0A1M5E8A3_9THEO</name>
<evidence type="ECO:0000313" key="2">
    <source>
        <dbReference type="Proteomes" id="UP000184088"/>
    </source>
</evidence>
<dbReference type="SUPFAM" id="SSF54211">
    <property type="entry name" value="Ribosomal protein S5 domain 2-like"/>
    <property type="match status" value="1"/>
</dbReference>
<protein>
    <submittedName>
        <fullName evidence="1">Subunit ChlI of Mg-chelatase</fullName>
    </submittedName>
</protein>
<dbReference type="InterPro" id="IPR020568">
    <property type="entry name" value="Ribosomal_Su5_D2-typ_SF"/>
</dbReference>
<dbReference type="STRING" id="1121256.SAMN02746089_02500"/>
<keyword evidence="2" id="KW-1185">Reference proteome</keyword>
<dbReference type="AlphaFoldDB" id="A0A1M5E8A3"/>
<dbReference type="Pfam" id="PF13541">
    <property type="entry name" value="ChlI"/>
    <property type="match status" value="1"/>
</dbReference>
<evidence type="ECO:0000313" key="1">
    <source>
        <dbReference type="EMBL" id="SHF75291.1"/>
    </source>
</evidence>
<reference evidence="1 2" key="1">
    <citation type="submission" date="2016-11" db="EMBL/GenBank/DDBJ databases">
        <authorList>
            <person name="Jaros S."/>
            <person name="Januszkiewicz K."/>
            <person name="Wedrychowicz H."/>
        </authorList>
    </citation>
    <scope>NUCLEOTIDE SEQUENCE [LARGE SCALE GENOMIC DNA]</scope>
    <source>
        <strain evidence="1 2">DSM 17918</strain>
    </source>
</reference>
<dbReference type="EMBL" id="FQVH01000042">
    <property type="protein sequence ID" value="SHF75291.1"/>
    <property type="molecule type" value="Genomic_DNA"/>
</dbReference>
<organism evidence="1 2">
    <name type="scientific">Caldanaerobius fijiensis DSM 17918</name>
    <dbReference type="NCBI Taxonomy" id="1121256"/>
    <lineage>
        <taxon>Bacteria</taxon>
        <taxon>Bacillati</taxon>
        <taxon>Bacillota</taxon>
        <taxon>Clostridia</taxon>
        <taxon>Thermoanaerobacterales</taxon>
        <taxon>Thermoanaerobacteraceae</taxon>
        <taxon>Caldanaerobius</taxon>
    </lineage>
</organism>
<dbReference type="OrthoDB" id="9813147at2"/>
<accession>A0A1M5E8A3</accession>
<gene>
    <name evidence="1" type="ORF">SAMN02746089_02500</name>
</gene>
<dbReference type="InterPro" id="IPR014721">
    <property type="entry name" value="Ribsml_uS5_D2-typ_fold_subgr"/>
</dbReference>
<dbReference type="Proteomes" id="UP000184088">
    <property type="component" value="Unassembled WGS sequence"/>
</dbReference>
<sequence length="136" mass="14644">MLTKVLSAALYGVDAYAVEVETYISNGLPLFEIVGLPDASVRESRERVKAAIKNIGLEFPVKKITVNMAPADRKKEGPSFDLPVAISILSACGYVPQDLNQFMFLGELSLSGEIKSVSGVLPVAMLAAKDKRCNVK</sequence>
<dbReference type="Gene3D" id="3.30.230.10">
    <property type="match status" value="1"/>
</dbReference>